<keyword evidence="2" id="KW-1185">Reference proteome</keyword>
<name>A0A9D4TB25_RHISA</name>
<protein>
    <submittedName>
        <fullName evidence="1">Uncharacterized protein</fullName>
    </submittedName>
</protein>
<accession>A0A9D4TB25</accession>
<dbReference type="AlphaFoldDB" id="A0A9D4TB25"/>
<evidence type="ECO:0000313" key="2">
    <source>
        <dbReference type="Proteomes" id="UP000821837"/>
    </source>
</evidence>
<dbReference type="EMBL" id="JABSTV010001245">
    <property type="protein sequence ID" value="KAH7984152.1"/>
    <property type="molecule type" value="Genomic_DNA"/>
</dbReference>
<comment type="caution">
    <text evidence="1">The sequence shown here is derived from an EMBL/GenBank/DDBJ whole genome shotgun (WGS) entry which is preliminary data.</text>
</comment>
<proteinExistence type="predicted"/>
<reference evidence="1" key="1">
    <citation type="journal article" date="2020" name="Cell">
        <title>Large-Scale Comparative Analyses of Tick Genomes Elucidate Their Genetic Diversity and Vector Capacities.</title>
        <authorList>
            <consortium name="Tick Genome and Microbiome Consortium (TIGMIC)"/>
            <person name="Jia N."/>
            <person name="Wang J."/>
            <person name="Shi W."/>
            <person name="Du L."/>
            <person name="Sun Y."/>
            <person name="Zhan W."/>
            <person name="Jiang J.F."/>
            <person name="Wang Q."/>
            <person name="Zhang B."/>
            <person name="Ji P."/>
            <person name="Bell-Sakyi L."/>
            <person name="Cui X.M."/>
            <person name="Yuan T.T."/>
            <person name="Jiang B.G."/>
            <person name="Yang W.F."/>
            <person name="Lam T.T."/>
            <person name="Chang Q.C."/>
            <person name="Ding S.J."/>
            <person name="Wang X.J."/>
            <person name="Zhu J.G."/>
            <person name="Ruan X.D."/>
            <person name="Zhao L."/>
            <person name="Wei J.T."/>
            <person name="Ye R.Z."/>
            <person name="Que T.C."/>
            <person name="Du C.H."/>
            <person name="Zhou Y.H."/>
            <person name="Cheng J.X."/>
            <person name="Dai P.F."/>
            <person name="Guo W.B."/>
            <person name="Han X.H."/>
            <person name="Huang E.J."/>
            <person name="Li L.F."/>
            <person name="Wei W."/>
            <person name="Gao Y.C."/>
            <person name="Liu J.Z."/>
            <person name="Shao H.Z."/>
            <person name="Wang X."/>
            <person name="Wang C.C."/>
            <person name="Yang T.C."/>
            <person name="Huo Q.B."/>
            <person name="Li W."/>
            <person name="Chen H.Y."/>
            <person name="Chen S.E."/>
            <person name="Zhou L.G."/>
            <person name="Ni X.B."/>
            <person name="Tian J.H."/>
            <person name="Sheng Y."/>
            <person name="Liu T."/>
            <person name="Pan Y.S."/>
            <person name="Xia L.Y."/>
            <person name="Li J."/>
            <person name="Zhao F."/>
            <person name="Cao W.C."/>
        </authorList>
    </citation>
    <scope>NUCLEOTIDE SEQUENCE</scope>
    <source>
        <strain evidence="1">Rsan-2018</strain>
    </source>
</reference>
<reference evidence="1" key="2">
    <citation type="submission" date="2021-09" db="EMBL/GenBank/DDBJ databases">
        <authorList>
            <person name="Jia N."/>
            <person name="Wang J."/>
            <person name="Shi W."/>
            <person name="Du L."/>
            <person name="Sun Y."/>
            <person name="Zhan W."/>
            <person name="Jiang J."/>
            <person name="Wang Q."/>
            <person name="Zhang B."/>
            <person name="Ji P."/>
            <person name="Sakyi L.B."/>
            <person name="Cui X."/>
            <person name="Yuan T."/>
            <person name="Jiang B."/>
            <person name="Yang W."/>
            <person name="Lam T.T.-Y."/>
            <person name="Chang Q."/>
            <person name="Ding S."/>
            <person name="Wang X."/>
            <person name="Zhu J."/>
            <person name="Ruan X."/>
            <person name="Zhao L."/>
            <person name="Wei J."/>
            <person name="Que T."/>
            <person name="Du C."/>
            <person name="Cheng J."/>
            <person name="Dai P."/>
            <person name="Han X."/>
            <person name="Huang E."/>
            <person name="Gao Y."/>
            <person name="Liu J."/>
            <person name="Shao H."/>
            <person name="Ye R."/>
            <person name="Li L."/>
            <person name="Wei W."/>
            <person name="Wang X."/>
            <person name="Wang C."/>
            <person name="Huo Q."/>
            <person name="Li W."/>
            <person name="Guo W."/>
            <person name="Chen H."/>
            <person name="Chen S."/>
            <person name="Zhou L."/>
            <person name="Zhou L."/>
            <person name="Ni X."/>
            <person name="Tian J."/>
            <person name="Zhou Y."/>
            <person name="Sheng Y."/>
            <person name="Liu T."/>
            <person name="Pan Y."/>
            <person name="Xia L."/>
            <person name="Li J."/>
            <person name="Zhao F."/>
            <person name="Cao W."/>
        </authorList>
    </citation>
    <scope>NUCLEOTIDE SEQUENCE</scope>
    <source>
        <strain evidence="1">Rsan-2018</strain>
        <tissue evidence="1">Larvae</tissue>
    </source>
</reference>
<sequence>MEPDEPYDDMTPQDIQWHEILTLNDFQESGGPLHHECNCTDAPRGCIAACLNCLRLIAGAMWIYVTSALLQALYKEHRWSFTVILAAKLPIDV</sequence>
<organism evidence="1 2">
    <name type="scientific">Rhipicephalus sanguineus</name>
    <name type="common">Brown dog tick</name>
    <name type="synonym">Ixodes sanguineus</name>
    <dbReference type="NCBI Taxonomy" id="34632"/>
    <lineage>
        <taxon>Eukaryota</taxon>
        <taxon>Metazoa</taxon>
        <taxon>Ecdysozoa</taxon>
        <taxon>Arthropoda</taxon>
        <taxon>Chelicerata</taxon>
        <taxon>Arachnida</taxon>
        <taxon>Acari</taxon>
        <taxon>Parasitiformes</taxon>
        <taxon>Ixodida</taxon>
        <taxon>Ixodoidea</taxon>
        <taxon>Ixodidae</taxon>
        <taxon>Rhipicephalinae</taxon>
        <taxon>Rhipicephalus</taxon>
        <taxon>Rhipicephalus</taxon>
    </lineage>
</organism>
<gene>
    <name evidence="1" type="ORF">HPB52_017551</name>
</gene>
<dbReference type="Proteomes" id="UP000821837">
    <property type="component" value="Chromosome 1"/>
</dbReference>
<evidence type="ECO:0000313" key="1">
    <source>
        <dbReference type="EMBL" id="KAH7984152.1"/>
    </source>
</evidence>